<proteinExistence type="predicted"/>
<reference evidence="2 3" key="1">
    <citation type="submission" date="2023-02" db="EMBL/GenBank/DDBJ databases">
        <title>Genome sequence of Novosphingobium humi KACC 19094.</title>
        <authorList>
            <person name="Kim S."/>
            <person name="Heo J."/>
            <person name="Kwon S.-W."/>
        </authorList>
    </citation>
    <scope>NUCLEOTIDE SEQUENCE [LARGE SCALE GENOMIC DNA]</scope>
    <source>
        <strain evidence="2 3">KACC 19094</strain>
    </source>
</reference>
<name>A0ABY7TSY7_9SPHN</name>
<evidence type="ECO:0008006" key="4">
    <source>
        <dbReference type="Google" id="ProtNLM"/>
    </source>
</evidence>
<evidence type="ECO:0000313" key="2">
    <source>
        <dbReference type="EMBL" id="WCT76333.1"/>
    </source>
</evidence>
<feature type="region of interest" description="Disordered" evidence="1">
    <location>
        <begin position="466"/>
        <end position="489"/>
    </location>
</feature>
<evidence type="ECO:0000313" key="3">
    <source>
        <dbReference type="Proteomes" id="UP001218231"/>
    </source>
</evidence>
<keyword evidence="3" id="KW-1185">Reference proteome</keyword>
<organism evidence="2 3">
    <name type="scientific">Novosphingobium humi</name>
    <dbReference type="NCBI Taxonomy" id="2282397"/>
    <lineage>
        <taxon>Bacteria</taxon>
        <taxon>Pseudomonadati</taxon>
        <taxon>Pseudomonadota</taxon>
        <taxon>Alphaproteobacteria</taxon>
        <taxon>Sphingomonadales</taxon>
        <taxon>Sphingomonadaceae</taxon>
        <taxon>Novosphingobium</taxon>
    </lineage>
</organism>
<accession>A0ABY7TSY7</accession>
<dbReference type="EMBL" id="CP117417">
    <property type="protein sequence ID" value="WCT76333.1"/>
    <property type="molecule type" value="Genomic_DNA"/>
</dbReference>
<evidence type="ECO:0000256" key="1">
    <source>
        <dbReference type="SAM" id="MobiDB-lite"/>
    </source>
</evidence>
<gene>
    <name evidence="2" type="ORF">PQ457_10255</name>
</gene>
<dbReference type="RefSeq" id="WP_273616783.1">
    <property type="nucleotide sequence ID" value="NZ_CP117417.1"/>
</dbReference>
<protein>
    <recommendedName>
        <fullName evidence="4">Tip attachment protein J domain-containing protein</fullName>
    </recommendedName>
</protein>
<dbReference type="Proteomes" id="UP001218231">
    <property type="component" value="Chromosome"/>
</dbReference>
<sequence>MSEVVKAVGQVIGTISSVAAVVFGPTPLGFAFAANAALMGALTSSGERTPPVAGSVTEVIHEVNAPAPYVMGEGLVAGVERWRCAYGATLDGVPNPYLALQHDYCVGGPVESITPYVDQAPITSWYSGYLTTNSQLGACPESAALLPTGWGGYPAKDSTSKLSGKAAIMWNMKFDRDGKRFASGLPALAAYGQWVKVYDPRLDSTRPGGDGPHRVGVESTYTYSDCPALHAGTYAYGRFQNGHKVMGVGLVDDAIFWDVVAAWANVCEANGWTIFGRVTEPGDRWDNLKEICLAGGGRPALTAAGLSFLYWAPKVSLDTITEADLADDDMAVTPMTAWRDRLNTLIPKYRSPDHKWEMVAAAKEQISTFVTEDGGERSTEWPFNLVKNAGQAAQLGVYKIWETREIQPIEISVGPRLRKYRPGECLWLDLPNLGLDIKAVIMKRSFDPARMVTRLTLMSETDAKHPYALGRTGSPPPTPALGQTAEDRDKLSAAAQAPSGYVRNLISSSSTNPASGILTAMDAGTTATINITGHSRVYSDQTVTVAGGTINGLDFATTYYVFYDDALREGGSVVYGYTTDVAASGNSDANPGRHAVGSIITPADGAASTTGGGVYDAGAIIAGVNWQDYL</sequence>